<keyword evidence="1" id="KW-0732">Signal</keyword>
<protein>
    <submittedName>
        <fullName evidence="2">Uncharacterized protein</fullName>
    </submittedName>
</protein>
<accession>A0A0E9RDH6</accession>
<evidence type="ECO:0000256" key="1">
    <source>
        <dbReference type="SAM" id="SignalP"/>
    </source>
</evidence>
<evidence type="ECO:0000313" key="2">
    <source>
        <dbReference type="EMBL" id="JAH27211.1"/>
    </source>
</evidence>
<dbReference type="EMBL" id="GBXM01081366">
    <property type="protein sequence ID" value="JAH27211.1"/>
    <property type="molecule type" value="Transcribed_RNA"/>
</dbReference>
<name>A0A0E9RDH6_ANGAN</name>
<reference evidence="2" key="2">
    <citation type="journal article" date="2015" name="Fish Shellfish Immunol.">
        <title>Early steps in the European eel (Anguilla anguilla)-Vibrio vulnificus interaction in the gills: Role of the RtxA13 toxin.</title>
        <authorList>
            <person name="Callol A."/>
            <person name="Pajuelo D."/>
            <person name="Ebbesson L."/>
            <person name="Teles M."/>
            <person name="MacKenzie S."/>
            <person name="Amaro C."/>
        </authorList>
    </citation>
    <scope>NUCLEOTIDE SEQUENCE</scope>
</reference>
<dbReference type="AlphaFoldDB" id="A0A0E9RDH6"/>
<proteinExistence type="predicted"/>
<feature type="signal peptide" evidence="1">
    <location>
        <begin position="1"/>
        <end position="23"/>
    </location>
</feature>
<organism evidence="2">
    <name type="scientific">Anguilla anguilla</name>
    <name type="common">European freshwater eel</name>
    <name type="synonym">Muraena anguilla</name>
    <dbReference type="NCBI Taxonomy" id="7936"/>
    <lineage>
        <taxon>Eukaryota</taxon>
        <taxon>Metazoa</taxon>
        <taxon>Chordata</taxon>
        <taxon>Craniata</taxon>
        <taxon>Vertebrata</taxon>
        <taxon>Euteleostomi</taxon>
        <taxon>Actinopterygii</taxon>
        <taxon>Neopterygii</taxon>
        <taxon>Teleostei</taxon>
        <taxon>Anguilliformes</taxon>
        <taxon>Anguillidae</taxon>
        <taxon>Anguilla</taxon>
    </lineage>
</organism>
<reference evidence="2" key="1">
    <citation type="submission" date="2014-11" db="EMBL/GenBank/DDBJ databases">
        <authorList>
            <person name="Amaro Gonzalez C."/>
        </authorList>
    </citation>
    <scope>NUCLEOTIDE SEQUENCE</scope>
</reference>
<feature type="chain" id="PRO_5002431563" evidence="1">
    <location>
        <begin position="24"/>
        <end position="37"/>
    </location>
</feature>
<sequence>MFYTWALTASICLRLQCFTICDAELWTYEDALSPVRW</sequence>